<dbReference type="EMBL" id="AP018227">
    <property type="protein sequence ID" value="BAY86971.1"/>
    <property type="molecule type" value="Genomic_DNA"/>
</dbReference>
<feature type="repeat" description="TPR" evidence="1">
    <location>
        <begin position="40"/>
        <end position="73"/>
    </location>
</feature>
<sequence>MTQTVESLFDEALERYKAGTEPAELIPVFKDICDRAPQNSAAWTCLSWLYMLEGKPKLASKAANKAVKLNPQDPQARVNLATAMLETGQKGLRDHVEVASQLMLVNEEWQEEIKNSIDDGLTRKPDWKSLAKIKSWLFD</sequence>
<dbReference type="SUPFAM" id="SSF48452">
    <property type="entry name" value="TPR-like"/>
    <property type="match status" value="1"/>
</dbReference>
<dbReference type="Gene3D" id="1.25.40.10">
    <property type="entry name" value="Tetratricopeptide repeat domain"/>
    <property type="match status" value="1"/>
</dbReference>
<gene>
    <name evidence="2" type="ORF">NIES267_64820</name>
</gene>
<keyword evidence="3" id="KW-1185">Reference proteome</keyword>
<dbReference type="OrthoDB" id="423802at2"/>
<dbReference type="Proteomes" id="UP000218418">
    <property type="component" value="Chromosome"/>
</dbReference>
<evidence type="ECO:0000313" key="2">
    <source>
        <dbReference type="EMBL" id="BAY86971.1"/>
    </source>
</evidence>
<protein>
    <submittedName>
        <fullName evidence="2">TPR repeat-containing protein</fullName>
    </submittedName>
</protein>
<name>A0A1Z4M0N1_9CYAN</name>
<organism evidence="2 3">
    <name type="scientific">Calothrix parasitica NIES-267</name>
    <dbReference type="NCBI Taxonomy" id="1973488"/>
    <lineage>
        <taxon>Bacteria</taxon>
        <taxon>Bacillati</taxon>
        <taxon>Cyanobacteriota</taxon>
        <taxon>Cyanophyceae</taxon>
        <taxon>Nostocales</taxon>
        <taxon>Calotrichaceae</taxon>
        <taxon>Calothrix</taxon>
    </lineage>
</organism>
<dbReference type="PROSITE" id="PS50005">
    <property type="entry name" value="TPR"/>
    <property type="match status" value="1"/>
</dbReference>
<dbReference type="InterPro" id="IPR011990">
    <property type="entry name" value="TPR-like_helical_dom_sf"/>
</dbReference>
<keyword evidence="1" id="KW-0802">TPR repeat</keyword>
<dbReference type="Pfam" id="PF13428">
    <property type="entry name" value="TPR_14"/>
    <property type="match status" value="1"/>
</dbReference>
<accession>A0A1Z4M0N1</accession>
<dbReference type="InterPro" id="IPR019734">
    <property type="entry name" value="TPR_rpt"/>
</dbReference>
<evidence type="ECO:0000256" key="1">
    <source>
        <dbReference type="PROSITE-ProRule" id="PRU00339"/>
    </source>
</evidence>
<evidence type="ECO:0000313" key="3">
    <source>
        <dbReference type="Proteomes" id="UP000218418"/>
    </source>
</evidence>
<dbReference type="AlphaFoldDB" id="A0A1Z4M0N1"/>
<proteinExistence type="predicted"/>
<reference evidence="2 3" key="1">
    <citation type="submission" date="2017-06" db="EMBL/GenBank/DDBJ databases">
        <title>Genome sequencing of cyanobaciteial culture collection at National Institute for Environmental Studies (NIES).</title>
        <authorList>
            <person name="Hirose Y."/>
            <person name="Shimura Y."/>
            <person name="Fujisawa T."/>
            <person name="Nakamura Y."/>
            <person name="Kawachi M."/>
        </authorList>
    </citation>
    <scope>NUCLEOTIDE SEQUENCE [LARGE SCALE GENOMIC DNA]</scope>
    <source>
        <strain evidence="2 3">NIES-267</strain>
    </source>
</reference>